<keyword evidence="3" id="KW-1185">Reference proteome</keyword>
<evidence type="ECO:0000256" key="1">
    <source>
        <dbReference type="SAM" id="MobiDB-lite"/>
    </source>
</evidence>
<evidence type="ECO:0000313" key="3">
    <source>
        <dbReference type="Proteomes" id="UP000199041"/>
    </source>
</evidence>
<name>A0A1H4CFC6_9BACT</name>
<organism evidence="2 3">
    <name type="scientific">Arachidicoccus rhizosphaerae</name>
    <dbReference type="NCBI Taxonomy" id="551991"/>
    <lineage>
        <taxon>Bacteria</taxon>
        <taxon>Pseudomonadati</taxon>
        <taxon>Bacteroidota</taxon>
        <taxon>Chitinophagia</taxon>
        <taxon>Chitinophagales</taxon>
        <taxon>Chitinophagaceae</taxon>
        <taxon>Arachidicoccus</taxon>
    </lineage>
</organism>
<dbReference type="Proteomes" id="UP000199041">
    <property type="component" value="Unassembled WGS sequence"/>
</dbReference>
<reference evidence="2 3" key="1">
    <citation type="submission" date="2016-10" db="EMBL/GenBank/DDBJ databases">
        <authorList>
            <person name="de Groot N.N."/>
        </authorList>
    </citation>
    <scope>NUCLEOTIDE SEQUENCE [LARGE SCALE GENOMIC DNA]</scope>
    <source>
        <strain evidence="2 3">Vu-144</strain>
    </source>
</reference>
<protein>
    <submittedName>
        <fullName evidence="2">Uncharacterized protein</fullName>
    </submittedName>
</protein>
<evidence type="ECO:0000313" key="2">
    <source>
        <dbReference type="EMBL" id="SEA59019.1"/>
    </source>
</evidence>
<proteinExistence type="predicted"/>
<gene>
    <name evidence="2" type="ORF">SAMN05192529_13120</name>
</gene>
<dbReference type="AlphaFoldDB" id="A0A1H4CFC6"/>
<dbReference type="EMBL" id="FNQY01000031">
    <property type="protein sequence ID" value="SEA59019.1"/>
    <property type="molecule type" value="Genomic_DNA"/>
</dbReference>
<dbReference type="STRING" id="551991.SAMN05192529_13120"/>
<sequence length="88" mass="9194">MSELVKIWGTGNVIEKGKMMEADKPTADILVKQGKASFDPVEKTKENGGVIPPVDPPSGEPGKEPAEPENPAAEPEKDKGGKGNGKGK</sequence>
<accession>A0A1H4CFC6</accession>
<dbReference type="RefSeq" id="WP_091401014.1">
    <property type="nucleotide sequence ID" value="NZ_FNQY01000031.1"/>
</dbReference>
<feature type="region of interest" description="Disordered" evidence="1">
    <location>
        <begin position="35"/>
        <end position="88"/>
    </location>
</feature>